<dbReference type="EMBL" id="AB612272">
    <property type="protein sequence ID" value="BCO16460.1"/>
    <property type="molecule type" value="Genomic_DNA"/>
</dbReference>
<protein>
    <recommendedName>
        <fullName evidence="5 17">NADH-ubiquinone oxidoreductase chain 4</fullName>
        <ecNumber evidence="4 17">7.1.1.2</ecNumber>
    </recommendedName>
</protein>
<keyword evidence="6 17" id="KW-0813">Transport</keyword>
<keyword evidence="13 17" id="KW-0830">Ubiquinone</keyword>
<feature type="transmembrane region" description="Helical" evidence="17">
    <location>
        <begin position="306"/>
        <end position="326"/>
    </location>
</feature>
<dbReference type="InterPro" id="IPR001750">
    <property type="entry name" value="ND/Mrp_TM"/>
</dbReference>
<geneLocation type="mitochondrion" evidence="20"/>
<feature type="transmembrane region" description="Helical" evidence="17">
    <location>
        <begin position="220"/>
        <end position="241"/>
    </location>
</feature>
<feature type="transmembrane region" description="Helical" evidence="17">
    <location>
        <begin position="150"/>
        <end position="171"/>
    </location>
</feature>
<evidence type="ECO:0000256" key="9">
    <source>
        <dbReference type="ARBA" id="ARBA00022967"/>
    </source>
</evidence>
<dbReference type="PANTHER" id="PTHR43507:SF20">
    <property type="entry name" value="NADH-UBIQUINONE OXIDOREDUCTASE CHAIN 4"/>
    <property type="match status" value="1"/>
</dbReference>
<dbReference type="GO" id="GO:0048039">
    <property type="term" value="F:ubiquinone binding"/>
    <property type="evidence" value="ECO:0007669"/>
    <property type="project" value="TreeGrafter"/>
</dbReference>
<dbReference type="GO" id="GO:0031966">
    <property type="term" value="C:mitochondrial membrane"/>
    <property type="evidence" value="ECO:0007669"/>
    <property type="project" value="UniProtKB-SubCell"/>
</dbReference>
<dbReference type="EC" id="7.1.1.2" evidence="4 17"/>
<dbReference type="GO" id="GO:0003954">
    <property type="term" value="F:NADH dehydrogenase activity"/>
    <property type="evidence" value="ECO:0007669"/>
    <property type="project" value="TreeGrafter"/>
</dbReference>
<dbReference type="PRINTS" id="PR01437">
    <property type="entry name" value="NUOXDRDTASE4"/>
</dbReference>
<dbReference type="InterPro" id="IPR003918">
    <property type="entry name" value="NADH_UbQ_OxRdtase"/>
</dbReference>
<comment type="similarity">
    <text evidence="3 17">Belongs to the complex I subunit 4 family.</text>
</comment>
<dbReference type="Pfam" id="PF01059">
    <property type="entry name" value="Oxidored_q5_N"/>
    <property type="match status" value="1"/>
</dbReference>
<sequence>MLKLLGMTVMLIPAALLAPMKYLFTLFTTTAMLSTAYTMTWFYHALDTAPQTIGPHFSADVISTPLVSLSTWILPLMIIASQHHMGTEPATRKRVFLATCAVLQVTLILTFTTLDFMMFYITFEATLMPTLFLITRWGGQAERLSAGSYFLFYTLTGSIPLLIAILSLHSTNHHASMLVLTLVQPHTTQTTMWLACMTAFLVKMPLYTLHLWLPKAHVEAPIAGSMVLAAVLLKLGGYGIIRMTPGMSPTMQTMYYPFLVLALWGMIMTSLTCLRHPDLKAIIAYSSVSHMGLVIAATMIQTPWSICGATTLMIAHGLTSSMMFCLANTNYERTHTRTLILVRGAQLALPLMTTWWLLACLTNMALPPTINLMGELMIITALFNWTNTTIIFTALTTLITAIYSLYIFITTQQSKTTPQALQSPTTTREHLLLALHLIPLTMLILHPKLLF</sequence>
<comment type="function">
    <text evidence="1">Core subunit of the mitochondrial membrane respiratory chain NADH dehydrogenase (Complex I) that is believed to belong to the minimal assembly required for catalysis. Complex I functions in the transfer of electrons from NADH to the respiratory chain. The immediate electron acceptor for the enzyme is believed to be ubiquinone.</text>
</comment>
<keyword evidence="14 17" id="KW-0496">Mitochondrion</keyword>
<keyword evidence="15 17" id="KW-0472">Membrane</keyword>
<dbReference type="GO" id="GO:0008137">
    <property type="term" value="F:NADH dehydrogenase (ubiquinone) activity"/>
    <property type="evidence" value="ECO:0007669"/>
    <property type="project" value="UniProtKB-UniRule"/>
</dbReference>
<evidence type="ECO:0000256" key="10">
    <source>
        <dbReference type="ARBA" id="ARBA00022982"/>
    </source>
</evidence>
<evidence type="ECO:0000256" key="6">
    <source>
        <dbReference type="ARBA" id="ARBA00022448"/>
    </source>
</evidence>
<feature type="transmembrane region" description="Helical" evidence="17">
    <location>
        <begin position="94"/>
        <end position="111"/>
    </location>
</feature>
<dbReference type="GO" id="GO:0015990">
    <property type="term" value="P:electron transport coupled proton transport"/>
    <property type="evidence" value="ECO:0007669"/>
    <property type="project" value="TreeGrafter"/>
</dbReference>
<keyword evidence="10 17" id="KW-0249">Electron transport</keyword>
<evidence type="ECO:0000256" key="15">
    <source>
        <dbReference type="ARBA" id="ARBA00023136"/>
    </source>
</evidence>
<dbReference type="InterPro" id="IPR010227">
    <property type="entry name" value="NADH_Q_OxRdtase_chainM/4"/>
</dbReference>
<evidence type="ECO:0000256" key="3">
    <source>
        <dbReference type="ARBA" id="ARBA00009025"/>
    </source>
</evidence>
<feature type="transmembrane region" description="Helical" evidence="17">
    <location>
        <begin position="21"/>
        <end position="42"/>
    </location>
</feature>
<evidence type="ECO:0000256" key="17">
    <source>
        <dbReference type="RuleBase" id="RU003297"/>
    </source>
</evidence>
<evidence type="ECO:0000256" key="2">
    <source>
        <dbReference type="ARBA" id="ARBA00004225"/>
    </source>
</evidence>
<comment type="function">
    <text evidence="17">Core subunit of the mitochondrial membrane respiratory chain NADH dehydrogenase (Complex I) which catalyzes electron transfer from NADH through the respiratory chain, using ubiquinone as an electron acceptor. Essential for the catalytic activity and assembly of complex I.</text>
</comment>
<comment type="catalytic activity">
    <reaction evidence="16 17">
        <text>a ubiquinone + NADH + 5 H(+)(in) = a ubiquinol + NAD(+) + 4 H(+)(out)</text>
        <dbReference type="Rhea" id="RHEA:29091"/>
        <dbReference type="Rhea" id="RHEA-COMP:9565"/>
        <dbReference type="Rhea" id="RHEA-COMP:9566"/>
        <dbReference type="ChEBI" id="CHEBI:15378"/>
        <dbReference type="ChEBI" id="CHEBI:16389"/>
        <dbReference type="ChEBI" id="CHEBI:17976"/>
        <dbReference type="ChEBI" id="CHEBI:57540"/>
        <dbReference type="ChEBI" id="CHEBI:57945"/>
        <dbReference type="EC" id="7.1.1.2"/>
    </reaction>
</comment>
<accession>A0A7R7G1Y0</accession>
<dbReference type="PANTHER" id="PTHR43507">
    <property type="entry name" value="NADH-UBIQUINONE OXIDOREDUCTASE CHAIN 4"/>
    <property type="match status" value="1"/>
</dbReference>
<keyword evidence="12 17" id="KW-0520">NAD</keyword>
<dbReference type="NCBIfam" id="TIGR01972">
    <property type="entry name" value="NDH_I_M"/>
    <property type="match status" value="1"/>
</dbReference>
<keyword evidence="8 17" id="KW-0812">Transmembrane</keyword>
<feature type="domain" description="NADH:ubiquinone oxidoreductase chain 4 N-terminal" evidence="19">
    <location>
        <begin position="1"/>
        <end position="110"/>
    </location>
</feature>
<proteinExistence type="inferred from homology"/>
<feature type="transmembrane region" description="Helical" evidence="17">
    <location>
        <begin position="281"/>
        <end position="300"/>
    </location>
</feature>
<feature type="transmembrane region" description="Helical" evidence="17">
    <location>
        <begin position="390"/>
        <end position="409"/>
    </location>
</feature>
<evidence type="ECO:0000256" key="12">
    <source>
        <dbReference type="ARBA" id="ARBA00023027"/>
    </source>
</evidence>
<feature type="transmembrane region" description="Helical" evidence="17">
    <location>
        <begin position="117"/>
        <end position="138"/>
    </location>
</feature>
<evidence type="ECO:0000259" key="18">
    <source>
        <dbReference type="Pfam" id="PF00361"/>
    </source>
</evidence>
<evidence type="ECO:0000256" key="1">
    <source>
        <dbReference type="ARBA" id="ARBA00003257"/>
    </source>
</evidence>
<evidence type="ECO:0000256" key="4">
    <source>
        <dbReference type="ARBA" id="ARBA00012944"/>
    </source>
</evidence>
<evidence type="ECO:0000256" key="7">
    <source>
        <dbReference type="ARBA" id="ARBA00022660"/>
    </source>
</evidence>
<feature type="transmembrane region" description="Helical" evidence="17">
    <location>
        <begin position="253"/>
        <end position="274"/>
    </location>
</feature>
<feature type="transmembrane region" description="Helical" evidence="17">
    <location>
        <begin position="347"/>
        <end position="370"/>
    </location>
</feature>
<feature type="domain" description="NADH:quinone oxidoreductase/Mrp antiporter transmembrane" evidence="18">
    <location>
        <begin position="115"/>
        <end position="400"/>
    </location>
</feature>
<name>A0A7R7G1Y0_9SAUR</name>
<gene>
    <name evidence="20" type="primary">ND4</name>
</gene>
<comment type="subcellular location">
    <subcellularLocation>
        <location evidence="2 17">Mitochondrion membrane</location>
        <topology evidence="2 17">Multi-pass membrane protein</topology>
    </subcellularLocation>
</comment>
<evidence type="ECO:0000256" key="16">
    <source>
        <dbReference type="ARBA" id="ARBA00049551"/>
    </source>
</evidence>
<keyword evidence="11 17" id="KW-1133">Transmembrane helix</keyword>
<dbReference type="GO" id="GO:0042773">
    <property type="term" value="P:ATP synthesis coupled electron transport"/>
    <property type="evidence" value="ECO:0007669"/>
    <property type="project" value="InterPro"/>
</dbReference>
<feature type="transmembrane region" description="Helical" evidence="17">
    <location>
        <begin position="191"/>
        <end position="213"/>
    </location>
</feature>
<dbReference type="AlphaFoldDB" id="A0A7R7G1Y0"/>
<dbReference type="Pfam" id="PF00361">
    <property type="entry name" value="Proton_antipo_M"/>
    <property type="match status" value="1"/>
</dbReference>
<evidence type="ECO:0000256" key="5">
    <source>
        <dbReference type="ARBA" id="ARBA00021006"/>
    </source>
</evidence>
<organism evidence="20">
    <name type="scientific">Paroedura masobe</name>
    <dbReference type="NCBI Taxonomy" id="347812"/>
    <lineage>
        <taxon>Eukaryota</taxon>
        <taxon>Metazoa</taxon>
        <taxon>Chordata</taxon>
        <taxon>Craniata</taxon>
        <taxon>Vertebrata</taxon>
        <taxon>Euteleostomi</taxon>
        <taxon>Lepidosauria</taxon>
        <taxon>Squamata</taxon>
        <taxon>Bifurcata</taxon>
        <taxon>Gekkota</taxon>
        <taxon>Gekkonidae</taxon>
        <taxon>Gekkoninae</taxon>
        <taxon>Paroedura</taxon>
    </lineage>
</organism>
<feature type="transmembrane region" description="Helical" evidence="17">
    <location>
        <begin position="62"/>
        <end position="82"/>
    </location>
</feature>
<dbReference type="InterPro" id="IPR000260">
    <property type="entry name" value="NADH4_N"/>
</dbReference>
<keyword evidence="9" id="KW-1278">Translocase</keyword>
<evidence type="ECO:0000256" key="13">
    <source>
        <dbReference type="ARBA" id="ARBA00023075"/>
    </source>
</evidence>
<keyword evidence="7 17" id="KW-0679">Respiratory chain</keyword>
<reference evidence="20" key="1">
    <citation type="submission" date="2011-02" db="EMBL/GenBank/DDBJ databases">
        <title>The nearly complete mitochondrial genome of Paroedura masobe.</title>
        <authorList>
            <person name="Kumazawa Y."/>
            <person name="Hashiguchi Y."/>
            <person name="Yamada C."/>
        </authorList>
    </citation>
    <scope>NUCLEOTIDE SEQUENCE</scope>
    <source>
        <strain evidence="20">Pmas2</strain>
    </source>
</reference>
<evidence type="ECO:0000313" key="20">
    <source>
        <dbReference type="EMBL" id="BCO16460.1"/>
    </source>
</evidence>
<evidence type="ECO:0000256" key="14">
    <source>
        <dbReference type="ARBA" id="ARBA00023128"/>
    </source>
</evidence>
<evidence type="ECO:0000256" key="11">
    <source>
        <dbReference type="ARBA" id="ARBA00022989"/>
    </source>
</evidence>
<feature type="transmembrane region" description="Helical" evidence="17">
    <location>
        <begin position="430"/>
        <end position="449"/>
    </location>
</feature>
<evidence type="ECO:0000259" key="19">
    <source>
        <dbReference type="Pfam" id="PF01059"/>
    </source>
</evidence>
<evidence type="ECO:0000256" key="8">
    <source>
        <dbReference type="ARBA" id="ARBA00022692"/>
    </source>
</evidence>